<keyword evidence="2" id="KW-1185">Reference proteome</keyword>
<proteinExistence type="predicted"/>
<evidence type="ECO:0000313" key="1">
    <source>
        <dbReference type="EMBL" id="ODB97806.1"/>
    </source>
</evidence>
<evidence type="ECO:0000313" key="2">
    <source>
        <dbReference type="Proteomes" id="UP000094849"/>
    </source>
</evidence>
<dbReference type="OrthoDB" id="9775969at2"/>
<dbReference type="RefSeq" id="WP_069014447.1">
    <property type="nucleotide sequence ID" value="NZ_LVJW01000003.1"/>
</dbReference>
<name>A0A1E2UST8_9GAMM</name>
<dbReference type="Pfam" id="PF11249">
    <property type="entry name" value="DUF3047"/>
    <property type="match status" value="1"/>
</dbReference>
<evidence type="ECO:0008006" key="3">
    <source>
        <dbReference type="Google" id="ProtNLM"/>
    </source>
</evidence>
<comment type="caution">
    <text evidence="1">The sequence shown here is derived from an EMBL/GenBank/DDBJ whole genome shotgun (WGS) entry which is preliminary data.</text>
</comment>
<reference evidence="1 2" key="1">
    <citation type="submission" date="2016-03" db="EMBL/GenBank/DDBJ databases">
        <title>Chemosynthetic sulphur-oxidizing symbionts of marine invertebrate animals are capable of nitrogen fixation.</title>
        <authorList>
            <person name="Petersen J.M."/>
            <person name="Kemper A."/>
            <person name="Gruber-Vodicka H."/>
            <person name="Cardini U."/>
            <person name="Geest Mvander."/>
            <person name="Kleiner M."/>
            <person name="Bulgheresi S."/>
            <person name="Fussmann M."/>
            <person name="Herbold C."/>
            <person name="Seah B.K.B."/>
            <person name="Antony C.Paul."/>
            <person name="Liu D."/>
            <person name="Belitz A."/>
            <person name="Weber M."/>
        </authorList>
    </citation>
    <scope>NUCLEOTIDE SEQUENCE [LARGE SCALE GENOMIC DNA]</scope>
    <source>
        <strain evidence="1">G_D</strain>
    </source>
</reference>
<organism evidence="1 2">
    <name type="scientific">Candidatus Thiodiazotropha endoloripes</name>
    <dbReference type="NCBI Taxonomy" id="1818881"/>
    <lineage>
        <taxon>Bacteria</taxon>
        <taxon>Pseudomonadati</taxon>
        <taxon>Pseudomonadota</taxon>
        <taxon>Gammaproteobacteria</taxon>
        <taxon>Chromatiales</taxon>
        <taxon>Sedimenticolaceae</taxon>
        <taxon>Candidatus Thiodiazotropha</taxon>
    </lineage>
</organism>
<dbReference type="EMBL" id="LVJZ01000003">
    <property type="protein sequence ID" value="ODB97806.1"/>
    <property type="molecule type" value="Genomic_DNA"/>
</dbReference>
<gene>
    <name evidence="1" type="ORF">A3196_14205</name>
</gene>
<accession>A0A1E2UST8</accession>
<protein>
    <recommendedName>
        <fullName evidence="3">DUF3047 domain-containing protein</fullName>
    </recommendedName>
</protein>
<dbReference type="AlphaFoldDB" id="A0A1E2UST8"/>
<sequence>MRTQTGFSALLTMLPAVVIADQSVIVDMLPVEDWTEVSFKDNTTYQAVDEKGEPPSLKAISQGSASALAKKIKVNLDKTPYLNWRWKIERVLDKPDEQSKAGDDYPARIYVVKEGGWAPWRTRSMNYVWSSSQPVSSVWASAYTDQSMMLAVKSGDQQAGQWQMEKRNVRQDFKNFFGEEIKTIEVVAIMTDTDNTESMATAWYADIFFSAE</sequence>
<dbReference type="STRING" id="1818881.A3196_14205"/>
<dbReference type="InterPro" id="IPR021409">
    <property type="entry name" value="DUF3047"/>
</dbReference>
<dbReference type="Proteomes" id="UP000094849">
    <property type="component" value="Unassembled WGS sequence"/>
</dbReference>